<feature type="domain" description="STAS" evidence="1">
    <location>
        <begin position="1"/>
        <end position="111"/>
    </location>
</feature>
<dbReference type="EMBL" id="UGYW01000002">
    <property type="protein sequence ID" value="SUJ08309.1"/>
    <property type="molecule type" value="Genomic_DNA"/>
</dbReference>
<dbReference type="InterPro" id="IPR036513">
    <property type="entry name" value="STAS_dom_sf"/>
</dbReference>
<proteinExistence type="predicted"/>
<dbReference type="PANTHER" id="PTHR33495:SF2">
    <property type="entry name" value="ANTI-SIGMA FACTOR ANTAGONIST TM_1081-RELATED"/>
    <property type="match status" value="1"/>
</dbReference>
<evidence type="ECO:0000259" key="1">
    <source>
        <dbReference type="PROSITE" id="PS50801"/>
    </source>
</evidence>
<dbReference type="AlphaFoldDB" id="A0A380BX58"/>
<evidence type="ECO:0000313" key="2">
    <source>
        <dbReference type="EMBL" id="SUJ08309.1"/>
    </source>
</evidence>
<reference evidence="2 3" key="1">
    <citation type="submission" date="2018-06" db="EMBL/GenBank/DDBJ databases">
        <authorList>
            <consortium name="Pathogen Informatics"/>
            <person name="Doyle S."/>
        </authorList>
    </citation>
    <scope>NUCLEOTIDE SEQUENCE [LARGE SCALE GENOMIC DNA]</scope>
    <source>
        <strain evidence="2 3">NCTC11388</strain>
    </source>
</reference>
<organism evidence="2 3">
    <name type="scientific">Sphingobacterium spiritivorum</name>
    <name type="common">Flavobacterium spiritivorum</name>
    <dbReference type="NCBI Taxonomy" id="258"/>
    <lineage>
        <taxon>Bacteria</taxon>
        <taxon>Pseudomonadati</taxon>
        <taxon>Bacteroidota</taxon>
        <taxon>Sphingobacteriia</taxon>
        <taxon>Sphingobacteriales</taxon>
        <taxon>Sphingobacteriaceae</taxon>
        <taxon>Sphingobacterium</taxon>
    </lineage>
</organism>
<evidence type="ECO:0000313" key="3">
    <source>
        <dbReference type="Proteomes" id="UP000254893"/>
    </source>
</evidence>
<dbReference type="RefSeq" id="WP_115169907.1">
    <property type="nucleotide sequence ID" value="NZ_UGYW01000002.1"/>
</dbReference>
<protein>
    <submittedName>
        <fullName evidence="2">Anti-sigma factor antagonist BtrV</fullName>
    </submittedName>
</protein>
<name>A0A380BX58_SPHSI</name>
<dbReference type="Proteomes" id="UP000254893">
    <property type="component" value="Unassembled WGS sequence"/>
</dbReference>
<accession>A0A380BX58</accession>
<dbReference type="Pfam" id="PF01740">
    <property type="entry name" value="STAS"/>
    <property type="match status" value="1"/>
</dbReference>
<dbReference type="SUPFAM" id="SSF52091">
    <property type="entry name" value="SpoIIaa-like"/>
    <property type="match status" value="1"/>
</dbReference>
<dbReference type="Gene3D" id="3.30.750.24">
    <property type="entry name" value="STAS domain"/>
    <property type="match status" value="1"/>
</dbReference>
<dbReference type="PANTHER" id="PTHR33495">
    <property type="entry name" value="ANTI-SIGMA FACTOR ANTAGONIST TM_1081-RELATED-RELATED"/>
    <property type="match status" value="1"/>
</dbReference>
<gene>
    <name evidence="2" type="primary">btrV</name>
    <name evidence="2" type="ORF">NCTC11388_01860</name>
</gene>
<dbReference type="InterPro" id="IPR002645">
    <property type="entry name" value="STAS_dom"/>
</dbReference>
<dbReference type="CDD" id="cd07043">
    <property type="entry name" value="STAS_anti-anti-sigma_factors"/>
    <property type="match status" value="1"/>
</dbReference>
<dbReference type="PROSITE" id="PS50801">
    <property type="entry name" value="STAS"/>
    <property type="match status" value="1"/>
</dbReference>
<dbReference type="GO" id="GO:0043856">
    <property type="term" value="F:anti-sigma factor antagonist activity"/>
    <property type="evidence" value="ECO:0007669"/>
    <property type="project" value="TreeGrafter"/>
</dbReference>
<sequence length="125" mass="14141">MKYTIDKHDRYIVIEPLTDVLNAEKAAKLKAELLLRNTTGQRNIVLDLSNVREVDEEGVRIGILANRLCHTIGGLFILANVDSAVLEVLEMSHLHQTLTIVDSVKIAEDMIFAHELEMDYRGEKD</sequence>